<dbReference type="RefSeq" id="WP_263228441.1">
    <property type="nucleotide sequence ID" value="NZ_CP106793.1"/>
</dbReference>
<dbReference type="Proteomes" id="UP001061298">
    <property type="component" value="Chromosome"/>
</dbReference>
<proteinExistence type="predicted"/>
<keyword evidence="3" id="KW-1185">Reference proteome</keyword>
<sequence>MSAAPDDGAPHAEGPALAAEVEGYLLAHAEYDRAHREAEALCARLPWLTTAQAEDLVRHYVTQRLDITRQTLAVIARRARELRDEYEARYTALRRALFKAHAACACALLGITGLITALCALTR</sequence>
<accession>A0ABY6DV04</accession>
<organism evidence="2 3">
    <name type="scientific">Streptomyces cynarae</name>
    <dbReference type="NCBI Taxonomy" id="2981134"/>
    <lineage>
        <taxon>Bacteria</taxon>
        <taxon>Bacillati</taxon>
        <taxon>Actinomycetota</taxon>
        <taxon>Actinomycetes</taxon>
        <taxon>Kitasatosporales</taxon>
        <taxon>Streptomycetaceae</taxon>
        <taxon>Streptomyces</taxon>
    </lineage>
</organism>
<reference evidence="2" key="1">
    <citation type="submission" date="2022-10" db="EMBL/GenBank/DDBJ databases">
        <authorList>
            <person name="Mo P."/>
        </authorList>
    </citation>
    <scope>NUCLEOTIDE SEQUENCE</scope>
    <source>
        <strain evidence="2">HUAS 13-4</strain>
    </source>
</reference>
<feature type="transmembrane region" description="Helical" evidence="1">
    <location>
        <begin position="100"/>
        <end position="121"/>
    </location>
</feature>
<dbReference type="EMBL" id="CP106793">
    <property type="protein sequence ID" value="UXY18199.1"/>
    <property type="molecule type" value="Genomic_DNA"/>
</dbReference>
<evidence type="ECO:0008006" key="4">
    <source>
        <dbReference type="Google" id="ProtNLM"/>
    </source>
</evidence>
<keyword evidence="1" id="KW-1133">Transmembrane helix</keyword>
<protein>
    <recommendedName>
        <fullName evidence="4">Cytochrome C oxidase subunit I</fullName>
    </recommendedName>
</protein>
<evidence type="ECO:0000313" key="2">
    <source>
        <dbReference type="EMBL" id="UXY18199.1"/>
    </source>
</evidence>
<gene>
    <name evidence="2" type="ORF">N8I84_05260</name>
</gene>
<keyword evidence="1" id="KW-0812">Transmembrane</keyword>
<evidence type="ECO:0000256" key="1">
    <source>
        <dbReference type="SAM" id="Phobius"/>
    </source>
</evidence>
<name>A0ABY6DV04_9ACTN</name>
<keyword evidence="1" id="KW-0472">Membrane</keyword>
<evidence type="ECO:0000313" key="3">
    <source>
        <dbReference type="Proteomes" id="UP001061298"/>
    </source>
</evidence>